<accession>A0ABU8HHS0</accession>
<reference evidence="2 3" key="1">
    <citation type="journal article" date="2018" name="J. Microbiol.">
        <title>Bacillus spongiae sp. nov., isolated from sponge of Jeju Island.</title>
        <authorList>
            <person name="Lee G.E."/>
            <person name="Im W.T."/>
            <person name="Park J.S."/>
        </authorList>
    </citation>
    <scope>NUCLEOTIDE SEQUENCE [LARGE SCALE GENOMIC DNA]</scope>
    <source>
        <strain evidence="2 3">135PIL107-10</strain>
    </source>
</reference>
<evidence type="ECO:0000313" key="3">
    <source>
        <dbReference type="Proteomes" id="UP001312865"/>
    </source>
</evidence>
<organism evidence="2 3">
    <name type="scientific">Bacillus spongiae</name>
    <dbReference type="NCBI Taxonomy" id="2683610"/>
    <lineage>
        <taxon>Bacteria</taxon>
        <taxon>Bacillati</taxon>
        <taxon>Bacillota</taxon>
        <taxon>Bacilli</taxon>
        <taxon>Bacillales</taxon>
        <taxon>Bacillaceae</taxon>
        <taxon>Bacillus</taxon>
    </lineage>
</organism>
<comment type="caution">
    <text evidence="2">The sequence shown here is derived from an EMBL/GenBank/DDBJ whole genome shotgun (WGS) entry which is preliminary data.</text>
</comment>
<evidence type="ECO:0000256" key="1">
    <source>
        <dbReference type="SAM" id="Phobius"/>
    </source>
</evidence>
<feature type="transmembrane region" description="Helical" evidence="1">
    <location>
        <begin position="58"/>
        <end position="79"/>
    </location>
</feature>
<gene>
    <name evidence="2" type="ORF">WAK64_16825</name>
</gene>
<proteinExistence type="predicted"/>
<dbReference type="EMBL" id="JBBAXC010000015">
    <property type="protein sequence ID" value="MEI5908714.1"/>
    <property type="molecule type" value="Genomic_DNA"/>
</dbReference>
<feature type="transmembrane region" description="Helical" evidence="1">
    <location>
        <begin position="12"/>
        <end position="30"/>
    </location>
</feature>
<feature type="transmembrane region" description="Helical" evidence="1">
    <location>
        <begin position="140"/>
        <end position="159"/>
    </location>
</feature>
<dbReference type="Proteomes" id="UP001312865">
    <property type="component" value="Unassembled WGS sequence"/>
</dbReference>
<sequence length="164" mass="18700">MKTSYFENGTLAIALFIIGIMSGFFYTYTINVNLAMLEVSGEIYATVQSLFNENVRHFIFFIFFFGGGLASVIALIANIKHYKTISFWLIALAGVIYIFGIIIFTAQVNLPLNYETESWNPQVLPENWEQTRDAWNQANALRLLFSTLSFVLYIIVLVIRASKK</sequence>
<name>A0ABU8HHS0_9BACI</name>
<evidence type="ECO:0000313" key="2">
    <source>
        <dbReference type="EMBL" id="MEI5908714.1"/>
    </source>
</evidence>
<keyword evidence="1" id="KW-0812">Transmembrane</keyword>
<dbReference type="RefSeq" id="WP_336588162.1">
    <property type="nucleotide sequence ID" value="NZ_JBBAXC010000015.1"/>
</dbReference>
<keyword evidence="1" id="KW-1133">Transmembrane helix</keyword>
<protein>
    <submittedName>
        <fullName evidence="2">DUF1772 domain-containing protein</fullName>
    </submittedName>
</protein>
<feature type="transmembrane region" description="Helical" evidence="1">
    <location>
        <begin position="86"/>
        <end position="106"/>
    </location>
</feature>
<dbReference type="Pfam" id="PF08592">
    <property type="entry name" value="Anthrone_oxy"/>
    <property type="match status" value="1"/>
</dbReference>
<keyword evidence="1" id="KW-0472">Membrane</keyword>
<dbReference type="InterPro" id="IPR013901">
    <property type="entry name" value="Anthrone_oxy"/>
</dbReference>
<keyword evidence="3" id="KW-1185">Reference proteome</keyword>